<comment type="caution">
    <text evidence="2">The sequence shown here is derived from an EMBL/GenBank/DDBJ whole genome shotgun (WGS) entry which is preliminary data.</text>
</comment>
<protein>
    <recommendedName>
        <fullName evidence="1">N-acetyltransferase domain-containing protein</fullName>
    </recommendedName>
</protein>
<proteinExistence type="predicted"/>
<dbReference type="InterPro" id="IPR016181">
    <property type="entry name" value="Acyl_CoA_acyltransferase"/>
</dbReference>
<sequence length="183" mass="20800">MLRRQCDTFSQLYNAPMEKIKDVEIISVTPELWEVYRDIRLDALQCEPQAFGSSHSRELAFTKEQWMERIANRYNTIVIEDGKAIGTMGAYISNDEIGKIANIVGVYVLGKARGRGLGTKLFDFVLAKVKEDQEIKKLALTVNKEQEFAVALYKKFGFKTVGEETTLMGDGIEHVELLMERKA</sequence>
<dbReference type="EMBL" id="LCBF01000001">
    <property type="protein sequence ID" value="KKS07875.1"/>
    <property type="molecule type" value="Genomic_DNA"/>
</dbReference>
<dbReference type="AlphaFoldDB" id="A0A0G0W4L9"/>
<dbReference type="Pfam" id="PF00583">
    <property type="entry name" value="Acetyltransf_1"/>
    <property type="match status" value="1"/>
</dbReference>
<evidence type="ECO:0000313" key="3">
    <source>
        <dbReference type="Proteomes" id="UP000034544"/>
    </source>
</evidence>
<dbReference type="SUPFAM" id="SSF55729">
    <property type="entry name" value="Acyl-CoA N-acyltransferases (Nat)"/>
    <property type="match status" value="1"/>
</dbReference>
<gene>
    <name evidence="2" type="ORF">UU59_C0001G0048</name>
</gene>
<evidence type="ECO:0000259" key="1">
    <source>
        <dbReference type="PROSITE" id="PS51186"/>
    </source>
</evidence>
<organism evidence="2 3">
    <name type="scientific">candidate division WWE3 bacterium GW2011_GWE1_41_27</name>
    <dbReference type="NCBI Taxonomy" id="1619131"/>
    <lineage>
        <taxon>Bacteria</taxon>
        <taxon>Katanobacteria</taxon>
    </lineage>
</organism>
<accession>A0A0G0W4L9</accession>
<dbReference type="InterPro" id="IPR050276">
    <property type="entry name" value="MshD_Acetyltransferase"/>
</dbReference>
<dbReference type="GO" id="GO:0016747">
    <property type="term" value="F:acyltransferase activity, transferring groups other than amino-acyl groups"/>
    <property type="evidence" value="ECO:0007669"/>
    <property type="project" value="InterPro"/>
</dbReference>
<dbReference type="PANTHER" id="PTHR43617">
    <property type="entry name" value="L-AMINO ACID N-ACETYLTRANSFERASE"/>
    <property type="match status" value="1"/>
</dbReference>
<dbReference type="PANTHER" id="PTHR43617:SF22">
    <property type="entry name" value="L-AMINO ACID N-ACETYLTRANSFERASE AAAT"/>
    <property type="match status" value="1"/>
</dbReference>
<name>A0A0G0W4L9_UNCKA</name>
<dbReference type="InterPro" id="IPR000182">
    <property type="entry name" value="GNAT_dom"/>
</dbReference>
<dbReference type="PROSITE" id="PS51186">
    <property type="entry name" value="GNAT"/>
    <property type="match status" value="1"/>
</dbReference>
<dbReference type="CDD" id="cd04301">
    <property type="entry name" value="NAT_SF"/>
    <property type="match status" value="1"/>
</dbReference>
<feature type="domain" description="N-acetyltransferase" evidence="1">
    <location>
        <begin position="23"/>
        <end position="183"/>
    </location>
</feature>
<reference evidence="2 3" key="1">
    <citation type="journal article" date="2015" name="Nature">
        <title>rRNA introns, odd ribosomes, and small enigmatic genomes across a large radiation of phyla.</title>
        <authorList>
            <person name="Brown C.T."/>
            <person name="Hug L.A."/>
            <person name="Thomas B.C."/>
            <person name="Sharon I."/>
            <person name="Castelle C.J."/>
            <person name="Singh A."/>
            <person name="Wilkins M.J."/>
            <person name="Williams K.H."/>
            <person name="Banfield J.F."/>
        </authorList>
    </citation>
    <scope>NUCLEOTIDE SEQUENCE [LARGE SCALE GENOMIC DNA]</scope>
</reference>
<dbReference type="Proteomes" id="UP000034544">
    <property type="component" value="Unassembled WGS sequence"/>
</dbReference>
<dbReference type="Gene3D" id="3.40.630.30">
    <property type="match status" value="1"/>
</dbReference>
<evidence type="ECO:0000313" key="2">
    <source>
        <dbReference type="EMBL" id="KKS07875.1"/>
    </source>
</evidence>